<name>A0ACB8U3W5_9APHY</name>
<evidence type="ECO:0000313" key="1">
    <source>
        <dbReference type="EMBL" id="KAI0088886.1"/>
    </source>
</evidence>
<reference evidence="1" key="1">
    <citation type="journal article" date="2021" name="Environ. Microbiol.">
        <title>Gene family expansions and transcriptome signatures uncover fungal adaptations to wood decay.</title>
        <authorList>
            <person name="Hage H."/>
            <person name="Miyauchi S."/>
            <person name="Viragh M."/>
            <person name="Drula E."/>
            <person name="Min B."/>
            <person name="Chaduli D."/>
            <person name="Navarro D."/>
            <person name="Favel A."/>
            <person name="Norest M."/>
            <person name="Lesage-Meessen L."/>
            <person name="Balint B."/>
            <person name="Merenyi Z."/>
            <person name="de Eugenio L."/>
            <person name="Morin E."/>
            <person name="Martinez A.T."/>
            <person name="Baldrian P."/>
            <person name="Stursova M."/>
            <person name="Martinez M.J."/>
            <person name="Novotny C."/>
            <person name="Magnuson J.K."/>
            <person name="Spatafora J.W."/>
            <person name="Maurice S."/>
            <person name="Pangilinan J."/>
            <person name="Andreopoulos W."/>
            <person name="LaButti K."/>
            <person name="Hundley H."/>
            <person name="Na H."/>
            <person name="Kuo A."/>
            <person name="Barry K."/>
            <person name="Lipzen A."/>
            <person name="Henrissat B."/>
            <person name="Riley R."/>
            <person name="Ahrendt S."/>
            <person name="Nagy L.G."/>
            <person name="Grigoriev I.V."/>
            <person name="Martin F."/>
            <person name="Rosso M.N."/>
        </authorList>
    </citation>
    <scope>NUCLEOTIDE SEQUENCE</scope>
    <source>
        <strain evidence="1">CBS 384.51</strain>
    </source>
</reference>
<keyword evidence="2" id="KW-1185">Reference proteome</keyword>
<evidence type="ECO:0000313" key="2">
    <source>
        <dbReference type="Proteomes" id="UP001055072"/>
    </source>
</evidence>
<protein>
    <submittedName>
        <fullName evidence="1">Uncharacterized protein</fullName>
    </submittedName>
</protein>
<comment type="caution">
    <text evidence="1">The sequence shown here is derived from an EMBL/GenBank/DDBJ whole genome shotgun (WGS) entry which is preliminary data.</text>
</comment>
<accession>A0ACB8U3W5</accession>
<organism evidence="1 2">
    <name type="scientific">Irpex rosettiformis</name>
    <dbReference type="NCBI Taxonomy" id="378272"/>
    <lineage>
        <taxon>Eukaryota</taxon>
        <taxon>Fungi</taxon>
        <taxon>Dikarya</taxon>
        <taxon>Basidiomycota</taxon>
        <taxon>Agaricomycotina</taxon>
        <taxon>Agaricomycetes</taxon>
        <taxon>Polyporales</taxon>
        <taxon>Irpicaceae</taxon>
        <taxon>Irpex</taxon>
    </lineage>
</organism>
<gene>
    <name evidence="1" type="ORF">BDY19DRAFT_946605</name>
</gene>
<dbReference type="Proteomes" id="UP001055072">
    <property type="component" value="Unassembled WGS sequence"/>
</dbReference>
<dbReference type="EMBL" id="MU274912">
    <property type="protein sequence ID" value="KAI0088886.1"/>
    <property type="molecule type" value="Genomic_DNA"/>
</dbReference>
<proteinExistence type="predicted"/>
<sequence>MMQCKVCPGRVFTSMYAYNQHAQTSKAHCKQYPCTICFLSFPSAFARSGHLTKNHQDLLCRQCNRYYLSQEALQQHYRSDPNHPSCSNCEAAFPDKATLTHHMRVAHPAPLLEFACHPCQVAFEDQARLLGHFKSSGAHPLCLMCDQGLADLTKFDEHVKICHPELFCVICGVGCQSDEQLRKHYRSADDSLHPTCDICFDGFRDMASLKEHVSVSHDLSPVESSSSFDSDSYCLKCDVSFCDLIQLRGHYIDSPFHPTCVPCGEGFLDDVAYKTHLQDLHPTPPSSQTSSRKQSPALSPPRSLRSLITSPRAQDLSPTTSRIASPFPRTRSPTFFTSRSSRSTRSNSPNFPSSPHSPGETDLHVPVQKTAQGSDIEIGSVSPRPSSAPSLVTQFTSPRVTVNSFEPPAVVAIASTASQAGVREERLRPELRMPEPLCTVELMTPSVLGDESPTYESTHASTPEVLPTPSSLGSYGVEPGEFTSPSPAQEQLATVLASMSPVVPSPPSSTRSVPNEQSKPSFFRTAARTPSRVPMMTADGEINPAYIFSPTQFHWITESIRSSPLVTTLHVEPTAGELEAEMYRSEEYAGDIPRASRNTATGQASQMRSVSSATEPSGCTSELLQKRPPIYMSRTNSIATSVGDCMPTRECSTDSRTKVSSGPAQASWHCRLCMHEPHDPTVTMCGHLFCHRCIVAELSKNFQCPVCKKMMLVRLHVD</sequence>